<accession>Q4TEX1</accession>
<feature type="compositionally biased region" description="Low complexity" evidence="1">
    <location>
        <begin position="8"/>
        <end position="17"/>
    </location>
</feature>
<evidence type="ECO:0000313" key="3">
    <source>
        <dbReference type="EMBL" id="CAF88561.1"/>
    </source>
</evidence>
<evidence type="ECO:0000256" key="1">
    <source>
        <dbReference type="SAM" id="MobiDB-lite"/>
    </source>
</evidence>
<dbReference type="Pfam" id="PF26585">
    <property type="entry name" value="STX17_N"/>
    <property type="match status" value="1"/>
</dbReference>
<feature type="region of interest" description="Disordered" evidence="1">
    <location>
        <begin position="117"/>
        <end position="166"/>
    </location>
</feature>
<feature type="non-terminal residue" evidence="3">
    <location>
        <position position="192"/>
    </location>
</feature>
<feature type="region of interest" description="Disordered" evidence="1">
    <location>
        <begin position="1"/>
        <end position="22"/>
    </location>
</feature>
<dbReference type="EMBL" id="CAAE01005031">
    <property type="protein sequence ID" value="CAF88561.1"/>
    <property type="molecule type" value="Genomic_DNA"/>
</dbReference>
<dbReference type="OrthoDB" id="10035606at2759"/>
<protein>
    <submittedName>
        <fullName evidence="3">(spotted green pufferfish) hypothetical protein</fullName>
    </submittedName>
</protein>
<sequence>SLGEGAASPRTRSRSSPEGVWLGCNPVTPGQLRANVREMEKLCSRVRPKDASALEALVQPDLKELSGLVTEFSLLVHVSTHLQHEEAFPSTCARSLPAGAFLGSSVAWQGSCERSYTPAQDGCPGPRGPLHRGETGGVQRRGGVGGRWCPRRRGATTRDASEQVENRQFTLSLPPQGWKERGQRKGVITMKS</sequence>
<name>Q4TEX1_TETNG</name>
<dbReference type="KEGG" id="tng:GSTEN00002030G001"/>
<feature type="compositionally biased region" description="Gly residues" evidence="1">
    <location>
        <begin position="135"/>
        <end position="146"/>
    </location>
</feature>
<evidence type="ECO:0000259" key="2">
    <source>
        <dbReference type="Pfam" id="PF26585"/>
    </source>
</evidence>
<gene>
    <name evidence="3" type="ORF">GSTENG00002030001</name>
</gene>
<proteinExistence type="predicted"/>
<reference evidence="3" key="2">
    <citation type="submission" date="2004-02" db="EMBL/GenBank/DDBJ databases">
        <authorList>
            <consortium name="Genoscope"/>
            <consortium name="Whitehead Institute Centre for Genome Research"/>
        </authorList>
    </citation>
    <scope>NUCLEOTIDE SEQUENCE</scope>
</reference>
<reference evidence="3" key="1">
    <citation type="journal article" date="2004" name="Nature">
        <title>Genome duplication in the teleost fish Tetraodon nigroviridis reveals the early vertebrate proto-karyotype.</title>
        <authorList>
            <person name="Jaillon O."/>
            <person name="Aury J.-M."/>
            <person name="Brunet F."/>
            <person name="Petit J.-L."/>
            <person name="Stange-Thomann N."/>
            <person name="Mauceli E."/>
            <person name="Bouneau L."/>
            <person name="Fischer C."/>
            <person name="Ozouf-Costaz C."/>
            <person name="Bernot A."/>
            <person name="Nicaud S."/>
            <person name="Jaffe D."/>
            <person name="Fisher S."/>
            <person name="Lutfalla G."/>
            <person name="Dossat C."/>
            <person name="Segurens B."/>
            <person name="Dasilva C."/>
            <person name="Salanoubat M."/>
            <person name="Levy M."/>
            <person name="Boudet N."/>
            <person name="Castellano S."/>
            <person name="Anthouard V."/>
            <person name="Jubin C."/>
            <person name="Castelli V."/>
            <person name="Katinka M."/>
            <person name="Vacherie B."/>
            <person name="Biemont C."/>
            <person name="Skalli Z."/>
            <person name="Cattolico L."/>
            <person name="Poulain J."/>
            <person name="De Berardinis V."/>
            <person name="Cruaud C."/>
            <person name="Duprat S."/>
            <person name="Brottier P."/>
            <person name="Coutanceau J.-P."/>
            <person name="Gouzy J."/>
            <person name="Parra G."/>
            <person name="Lardier G."/>
            <person name="Chapple C."/>
            <person name="McKernan K.J."/>
            <person name="McEwan P."/>
            <person name="Bosak S."/>
            <person name="Kellis M."/>
            <person name="Volff J.-N."/>
            <person name="Guigo R."/>
            <person name="Zody M.C."/>
            <person name="Mesirov J."/>
            <person name="Lindblad-Toh K."/>
            <person name="Birren B."/>
            <person name="Nusbaum C."/>
            <person name="Kahn D."/>
            <person name="Robinson-Rechavi M."/>
            <person name="Laudet V."/>
            <person name="Schachter V."/>
            <person name="Quetier F."/>
            <person name="Saurin W."/>
            <person name="Scarpelli C."/>
            <person name="Wincker P."/>
            <person name="Lander E.S."/>
            <person name="Weissenbach J."/>
            <person name="Roest Crollius H."/>
        </authorList>
    </citation>
    <scope>NUCLEOTIDE SEQUENCE [LARGE SCALE GENOMIC DNA]</scope>
</reference>
<dbReference type="InterPro" id="IPR059001">
    <property type="entry name" value="STX17_N"/>
</dbReference>
<comment type="caution">
    <text evidence="3">The sequence shown here is derived from an EMBL/GenBank/DDBJ whole genome shotgun (WGS) entry which is preliminary data.</text>
</comment>
<dbReference type="AlphaFoldDB" id="Q4TEX1"/>
<organism evidence="3">
    <name type="scientific">Tetraodon nigroviridis</name>
    <name type="common">Spotted green pufferfish</name>
    <name type="synonym">Chelonodon nigroviridis</name>
    <dbReference type="NCBI Taxonomy" id="99883"/>
    <lineage>
        <taxon>Eukaryota</taxon>
        <taxon>Metazoa</taxon>
        <taxon>Chordata</taxon>
        <taxon>Craniata</taxon>
        <taxon>Vertebrata</taxon>
        <taxon>Euteleostomi</taxon>
        <taxon>Actinopterygii</taxon>
        <taxon>Neopterygii</taxon>
        <taxon>Teleostei</taxon>
        <taxon>Neoteleostei</taxon>
        <taxon>Acanthomorphata</taxon>
        <taxon>Eupercaria</taxon>
        <taxon>Tetraodontiformes</taxon>
        <taxon>Tetradontoidea</taxon>
        <taxon>Tetraodontidae</taxon>
        <taxon>Tetraodon</taxon>
    </lineage>
</organism>
<feature type="domain" description="STX17-like N-terminal" evidence="2">
    <location>
        <begin position="31"/>
        <end position="74"/>
    </location>
</feature>